<evidence type="ECO:0000256" key="8">
    <source>
        <dbReference type="RuleBase" id="RU363041"/>
    </source>
</evidence>
<feature type="transmembrane region" description="Helical" evidence="8">
    <location>
        <begin position="73"/>
        <end position="92"/>
    </location>
</feature>
<protein>
    <recommendedName>
        <fullName evidence="8">Probable membrane transporter protein</fullName>
    </recommendedName>
</protein>
<dbReference type="AlphaFoldDB" id="A0A9X2IPK0"/>
<keyword evidence="4 8" id="KW-1003">Cell membrane</keyword>
<reference evidence="9" key="1">
    <citation type="submission" date="2022-05" db="EMBL/GenBank/DDBJ databases">
        <title>Comparative Genomics of Spacecraft Associated Microbes.</title>
        <authorList>
            <person name="Tran M.T."/>
            <person name="Wright A."/>
            <person name="Seuylemezian A."/>
            <person name="Eisen J."/>
            <person name="Coil D."/>
        </authorList>
    </citation>
    <scope>NUCLEOTIDE SEQUENCE</scope>
    <source>
        <strain evidence="9">214.1.1</strain>
    </source>
</reference>
<feature type="transmembrane region" description="Helical" evidence="8">
    <location>
        <begin position="98"/>
        <end position="119"/>
    </location>
</feature>
<comment type="caution">
    <text evidence="9">The sequence shown here is derived from an EMBL/GenBank/DDBJ whole genome shotgun (WGS) entry which is preliminary data.</text>
</comment>
<accession>A0A9X2IPK0</accession>
<comment type="similarity">
    <text evidence="2 8">Belongs to the 4-toluene sulfonate uptake permease (TSUP) (TC 2.A.102) family.</text>
</comment>
<feature type="transmembrane region" description="Helical" evidence="8">
    <location>
        <begin position="165"/>
        <end position="189"/>
    </location>
</feature>
<keyword evidence="7 8" id="KW-0472">Membrane</keyword>
<keyword evidence="3" id="KW-0813">Transport</keyword>
<evidence type="ECO:0000256" key="2">
    <source>
        <dbReference type="ARBA" id="ARBA00009142"/>
    </source>
</evidence>
<evidence type="ECO:0000256" key="4">
    <source>
        <dbReference type="ARBA" id="ARBA00022475"/>
    </source>
</evidence>
<evidence type="ECO:0000256" key="7">
    <source>
        <dbReference type="ARBA" id="ARBA00023136"/>
    </source>
</evidence>
<evidence type="ECO:0000256" key="5">
    <source>
        <dbReference type="ARBA" id="ARBA00022692"/>
    </source>
</evidence>
<proteinExistence type="inferred from homology"/>
<gene>
    <name evidence="9" type="ORF">M3202_14735</name>
</gene>
<keyword evidence="5 8" id="KW-0812">Transmembrane</keyword>
<keyword evidence="10" id="KW-1185">Reference proteome</keyword>
<evidence type="ECO:0000256" key="3">
    <source>
        <dbReference type="ARBA" id="ARBA00022448"/>
    </source>
</evidence>
<evidence type="ECO:0000256" key="6">
    <source>
        <dbReference type="ARBA" id="ARBA00022989"/>
    </source>
</evidence>
<evidence type="ECO:0000256" key="1">
    <source>
        <dbReference type="ARBA" id="ARBA00004651"/>
    </source>
</evidence>
<dbReference type="Pfam" id="PF01925">
    <property type="entry name" value="TauE"/>
    <property type="match status" value="1"/>
</dbReference>
<sequence length="247" mass="26416">MQLSVILIALFVFLLAGVSKGISGMGLPLVATPILTVMFDLQTAIALTVPATVATDCFMLVKTFEKWSTLKKAAVLTLMGIGGMIIGSTILVMTDSNLLTGLLGVVIIFFVISSLTSFLPQFTKPPQWVDGAVGLIGGTLQGAAGASGPLISLYFLQMNVSRYQFLFLINCYFVVIDITQLITISSLGFYQGNTLFLYALLAIIPSFLGLALAMKIQKSITDSVFKYSVLSLIGISGLLLLYKALFS</sequence>
<dbReference type="Proteomes" id="UP001139179">
    <property type="component" value="Unassembled WGS sequence"/>
</dbReference>
<dbReference type="EMBL" id="JAMBOL010000014">
    <property type="protein sequence ID" value="MCM3715325.1"/>
    <property type="molecule type" value="Genomic_DNA"/>
</dbReference>
<dbReference type="PANTHER" id="PTHR30269:SF37">
    <property type="entry name" value="MEMBRANE TRANSPORTER PROTEIN"/>
    <property type="match status" value="1"/>
</dbReference>
<feature type="transmembrane region" description="Helical" evidence="8">
    <location>
        <begin position="195"/>
        <end position="213"/>
    </location>
</feature>
<feature type="transmembrane region" description="Helical" evidence="8">
    <location>
        <begin position="225"/>
        <end position="245"/>
    </location>
</feature>
<dbReference type="InterPro" id="IPR052017">
    <property type="entry name" value="TSUP"/>
</dbReference>
<dbReference type="GO" id="GO:0005886">
    <property type="term" value="C:plasma membrane"/>
    <property type="evidence" value="ECO:0007669"/>
    <property type="project" value="UniProtKB-SubCell"/>
</dbReference>
<organism evidence="9 10">
    <name type="scientific">Halalkalibacter oceani</name>
    <dbReference type="NCBI Taxonomy" id="1653776"/>
    <lineage>
        <taxon>Bacteria</taxon>
        <taxon>Bacillati</taxon>
        <taxon>Bacillota</taxon>
        <taxon>Bacilli</taxon>
        <taxon>Bacillales</taxon>
        <taxon>Bacillaceae</taxon>
        <taxon>Halalkalibacter</taxon>
    </lineage>
</organism>
<evidence type="ECO:0000313" key="10">
    <source>
        <dbReference type="Proteomes" id="UP001139179"/>
    </source>
</evidence>
<dbReference type="RefSeq" id="WP_251224081.1">
    <property type="nucleotide sequence ID" value="NZ_JAMBOL010000014.1"/>
</dbReference>
<name>A0A9X2IPK0_9BACI</name>
<keyword evidence="6 8" id="KW-1133">Transmembrane helix</keyword>
<evidence type="ECO:0000313" key="9">
    <source>
        <dbReference type="EMBL" id="MCM3715325.1"/>
    </source>
</evidence>
<comment type="subcellular location">
    <subcellularLocation>
        <location evidence="1 8">Cell membrane</location>
        <topology evidence="1 8">Multi-pass membrane protein</topology>
    </subcellularLocation>
</comment>
<dbReference type="InterPro" id="IPR002781">
    <property type="entry name" value="TM_pro_TauE-like"/>
</dbReference>
<dbReference type="PANTHER" id="PTHR30269">
    <property type="entry name" value="TRANSMEMBRANE PROTEIN YFCA"/>
    <property type="match status" value="1"/>
</dbReference>